<feature type="compositionally biased region" description="Low complexity" evidence="9">
    <location>
        <begin position="24"/>
        <end position="50"/>
    </location>
</feature>
<dbReference type="Gene3D" id="3.40.50.300">
    <property type="entry name" value="P-loop containing nucleotide triphosphate hydrolases"/>
    <property type="match status" value="1"/>
</dbReference>
<feature type="region of interest" description="Disordered" evidence="9">
    <location>
        <begin position="159"/>
        <end position="181"/>
    </location>
</feature>
<gene>
    <name evidence="10" type="ORF">L211DRAFT_856090</name>
</gene>
<keyword evidence="8" id="KW-0539">Nucleus</keyword>
<evidence type="ECO:0000256" key="7">
    <source>
        <dbReference type="ARBA" id="ARBA00022694"/>
    </source>
</evidence>
<dbReference type="STRING" id="1051890.A0A3N4LYG8"/>
<keyword evidence="11" id="KW-1185">Reference proteome</keyword>
<evidence type="ECO:0000256" key="5">
    <source>
        <dbReference type="ARBA" id="ARBA00020265"/>
    </source>
</evidence>
<dbReference type="OrthoDB" id="289162at2759"/>
<evidence type="ECO:0000256" key="8">
    <source>
        <dbReference type="ARBA" id="ARBA00023242"/>
    </source>
</evidence>
<feature type="compositionally biased region" description="Pro residues" evidence="9">
    <location>
        <begin position="51"/>
        <end position="62"/>
    </location>
</feature>
<evidence type="ECO:0000313" key="11">
    <source>
        <dbReference type="Proteomes" id="UP000267821"/>
    </source>
</evidence>
<evidence type="ECO:0000256" key="9">
    <source>
        <dbReference type="SAM" id="MobiDB-lite"/>
    </source>
</evidence>
<dbReference type="GO" id="GO:0005737">
    <property type="term" value="C:cytoplasm"/>
    <property type="evidence" value="ECO:0007669"/>
    <property type="project" value="UniProtKB-SubCell"/>
</dbReference>
<feature type="compositionally biased region" description="Low complexity" evidence="9">
    <location>
        <begin position="63"/>
        <end position="78"/>
    </location>
</feature>
<dbReference type="PANTHER" id="PTHR12896">
    <property type="entry name" value="PAX6 NEIGHBOR PROTEIN PAXNEB"/>
    <property type="match status" value="1"/>
</dbReference>
<dbReference type="AlphaFoldDB" id="A0A3N4LYG8"/>
<accession>A0A3N4LYG8</accession>
<feature type="region of interest" description="Disordered" evidence="9">
    <location>
        <begin position="1"/>
        <end position="82"/>
    </location>
</feature>
<evidence type="ECO:0000313" key="10">
    <source>
        <dbReference type="EMBL" id="RPB26629.1"/>
    </source>
</evidence>
<protein>
    <recommendedName>
        <fullName evidence="5">Elongator complex protein 4</fullName>
    </recommendedName>
</protein>
<dbReference type="InParanoid" id="A0A3N4LYG8"/>
<feature type="region of interest" description="Disordered" evidence="9">
    <location>
        <begin position="379"/>
        <end position="401"/>
    </location>
</feature>
<dbReference type="CDD" id="cd19494">
    <property type="entry name" value="Elp4"/>
    <property type="match status" value="1"/>
</dbReference>
<dbReference type="GO" id="GO:0033588">
    <property type="term" value="C:elongator holoenzyme complex"/>
    <property type="evidence" value="ECO:0007669"/>
    <property type="project" value="InterPro"/>
</dbReference>
<dbReference type="Pfam" id="PF05625">
    <property type="entry name" value="PAXNEB"/>
    <property type="match status" value="1"/>
</dbReference>
<dbReference type="UniPathway" id="UPA00988"/>
<keyword evidence="6" id="KW-0963">Cytoplasm</keyword>
<comment type="subcellular location">
    <subcellularLocation>
        <location evidence="2">Cytoplasm</location>
    </subcellularLocation>
    <subcellularLocation>
        <location evidence="1">Nucleus</location>
    </subcellularLocation>
</comment>
<name>A0A3N4LYG8_9PEZI</name>
<evidence type="ECO:0000256" key="1">
    <source>
        <dbReference type="ARBA" id="ARBA00004123"/>
    </source>
</evidence>
<comment type="similarity">
    <text evidence="4">Belongs to the ELP4 family.</text>
</comment>
<sequence length="401" mass="41914">MSFRKKKISILPTRGSPPPTSAGATIPSTTAPTDTAPSITSSSPIATNTIHPPPSPAPPGVRPSPVSGHPTTSTGTPSLDALLSGHAGLPLGSSVVIEESGTTDFGGALLRYYAAEGVVHGHHVVVVGMGEGIVPGGRKERERMKIAWRYERLAAGGTGVGGTGTTAAANESSSSSEKAQGPFCHSFDLTKRLGITPDTKITYIPLPPPTTSANPSSPFTSILSKLATILTTSPPNTITRLISPSLLSPALYPPHAPHPPHLLQFLHSLRALLHTHSSSLTAMLSLPLELYPRTMGLVRWIELLADTVVELVPVGSLMEQATRAAAKGREDMPMGLIRVWKVPEKKVGGGGGAVGVEDLAFTVTRRRFGIGMFSLQPEGEDDGGISRGRGGRGKTKVDIEF</sequence>
<evidence type="ECO:0000256" key="6">
    <source>
        <dbReference type="ARBA" id="ARBA00022490"/>
    </source>
</evidence>
<evidence type="ECO:0000256" key="3">
    <source>
        <dbReference type="ARBA" id="ARBA00005043"/>
    </source>
</evidence>
<dbReference type="EMBL" id="ML121533">
    <property type="protein sequence ID" value="RPB26629.1"/>
    <property type="molecule type" value="Genomic_DNA"/>
</dbReference>
<evidence type="ECO:0000256" key="4">
    <source>
        <dbReference type="ARBA" id="ARBA00007573"/>
    </source>
</evidence>
<proteinExistence type="inferred from homology"/>
<dbReference type="GO" id="GO:0002098">
    <property type="term" value="P:tRNA wobble uridine modification"/>
    <property type="evidence" value="ECO:0007669"/>
    <property type="project" value="InterPro"/>
</dbReference>
<dbReference type="FunCoup" id="A0A3N4LYG8">
    <property type="interactions" value="732"/>
</dbReference>
<dbReference type="Proteomes" id="UP000267821">
    <property type="component" value="Unassembled WGS sequence"/>
</dbReference>
<dbReference type="PANTHER" id="PTHR12896:SF1">
    <property type="entry name" value="ELONGATOR COMPLEX PROTEIN 4"/>
    <property type="match status" value="1"/>
</dbReference>
<reference evidence="10 11" key="1">
    <citation type="journal article" date="2018" name="Nat. Ecol. Evol.">
        <title>Pezizomycetes genomes reveal the molecular basis of ectomycorrhizal truffle lifestyle.</title>
        <authorList>
            <person name="Murat C."/>
            <person name="Payen T."/>
            <person name="Noel B."/>
            <person name="Kuo A."/>
            <person name="Morin E."/>
            <person name="Chen J."/>
            <person name="Kohler A."/>
            <person name="Krizsan K."/>
            <person name="Balestrini R."/>
            <person name="Da Silva C."/>
            <person name="Montanini B."/>
            <person name="Hainaut M."/>
            <person name="Levati E."/>
            <person name="Barry K.W."/>
            <person name="Belfiori B."/>
            <person name="Cichocki N."/>
            <person name="Clum A."/>
            <person name="Dockter R.B."/>
            <person name="Fauchery L."/>
            <person name="Guy J."/>
            <person name="Iotti M."/>
            <person name="Le Tacon F."/>
            <person name="Lindquist E.A."/>
            <person name="Lipzen A."/>
            <person name="Malagnac F."/>
            <person name="Mello A."/>
            <person name="Molinier V."/>
            <person name="Miyauchi S."/>
            <person name="Poulain J."/>
            <person name="Riccioni C."/>
            <person name="Rubini A."/>
            <person name="Sitrit Y."/>
            <person name="Splivallo R."/>
            <person name="Traeger S."/>
            <person name="Wang M."/>
            <person name="Zifcakova L."/>
            <person name="Wipf D."/>
            <person name="Zambonelli A."/>
            <person name="Paolocci F."/>
            <person name="Nowrousian M."/>
            <person name="Ottonello S."/>
            <person name="Baldrian P."/>
            <person name="Spatafora J.W."/>
            <person name="Henrissat B."/>
            <person name="Nagy L.G."/>
            <person name="Aury J.M."/>
            <person name="Wincker P."/>
            <person name="Grigoriev I.V."/>
            <person name="Bonfante P."/>
            <person name="Martin F.M."/>
        </authorList>
    </citation>
    <scope>NUCLEOTIDE SEQUENCE [LARGE SCALE GENOMIC DNA]</scope>
    <source>
        <strain evidence="10 11">ATCC MYA-4762</strain>
    </source>
</reference>
<dbReference type="InterPro" id="IPR027417">
    <property type="entry name" value="P-loop_NTPase"/>
</dbReference>
<keyword evidence="7" id="KW-0819">tRNA processing</keyword>
<dbReference type="GO" id="GO:0008023">
    <property type="term" value="C:transcription elongation factor complex"/>
    <property type="evidence" value="ECO:0007669"/>
    <property type="project" value="TreeGrafter"/>
</dbReference>
<evidence type="ECO:0000256" key="2">
    <source>
        <dbReference type="ARBA" id="ARBA00004496"/>
    </source>
</evidence>
<dbReference type="InterPro" id="IPR008728">
    <property type="entry name" value="Elongator_complex_protein_4"/>
</dbReference>
<comment type="pathway">
    <text evidence="3">tRNA modification; 5-methoxycarbonylmethyl-2-thiouridine-tRNA biosynthesis.</text>
</comment>
<organism evidence="10 11">
    <name type="scientific">Terfezia boudieri ATCC MYA-4762</name>
    <dbReference type="NCBI Taxonomy" id="1051890"/>
    <lineage>
        <taxon>Eukaryota</taxon>
        <taxon>Fungi</taxon>
        <taxon>Dikarya</taxon>
        <taxon>Ascomycota</taxon>
        <taxon>Pezizomycotina</taxon>
        <taxon>Pezizomycetes</taxon>
        <taxon>Pezizales</taxon>
        <taxon>Pezizaceae</taxon>
        <taxon>Terfezia</taxon>
    </lineage>
</organism>